<name>A0A381SGH6_9ZZZZ</name>
<gene>
    <name evidence="1" type="ORF">METZ01_LOCUS53147</name>
</gene>
<proteinExistence type="predicted"/>
<dbReference type="AlphaFoldDB" id="A0A381SGH6"/>
<dbReference type="AntiFam" id="ANF00011">
    <property type="entry name" value="tRNA translation"/>
</dbReference>
<dbReference type="EMBL" id="UINC01002786">
    <property type="protein sequence ID" value="SVA00293.1"/>
    <property type="molecule type" value="Genomic_DNA"/>
</dbReference>
<protein>
    <submittedName>
        <fullName evidence="1">Uncharacterized protein</fullName>
    </submittedName>
</protein>
<sequence>MQGFQLLQWALLDSNQRPPACKAGALTRLS</sequence>
<evidence type="ECO:0000313" key="1">
    <source>
        <dbReference type="EMBL" id="SVA00293.1"/>
    </source>
</evidence>
<accession>A0A381SGH6</accession>
<organism evidence="1">
    <name type="scientific">marine metagenome</name>
    <dbReference type="NCBI Taxonomy" id="408172"/>
    <lineage>
        <taxon>unclassified sequences</taxon>
        <taxon>metagenomes</taxon>
        <taxon>ecological metagenomes</taxon>
    </lineage>
</organism>
<reference evidence="1" key="1">
    <citation type="submission" date="2018-05" db="EMBL/GenBank/DDBJ databases">
        <authorList>
            <person name="Lanie J.A."/>
            <person name="Ng W.-L."/>
            <person name="Kazmierczak K.M."/>
            <person name="Andrzejewski T.M."/>
            <person name="Davidsen T.M."/>
            <person name="Wayne K.J."/>
            <person name="Tettelin H."/>
            <person name="Glass J.I."/>
            <person name="Rusch D."/>
            <person name="Podicherti R."/>
            <person name="Tsui H.-C.T."/>
            <person name="Winkler M.E."/>
        </authorList>
    </citation>
    <scope>NUCLEOTIDE SEQUENCE</scope>
</reference>